<gene>
    <name evidence="1" type="ORF">C1SCF055_LOCUS36652</name>
</gene>
<evidence type="ECO:0000313" key="3">
    <source>
        <dbReference type="Proteomes" id="UP001152797"/>
    </source>
</evidence>
<dbReference type="EMBL" id="CAMXCT010005124">
    <property type="protein sequence ID" value="CAI4011494.1"/>
    <property type="molecule type" value="Genomic_DNA"/>
</dbReference>
<comment type="caution">
    <text evidence="1">The sequence shown here is derived from an EMBL/GenBank/DDBJ whole genome shotgun (WGS) entry which is preliminary data.</text>
</comment>
<proteinExistence type="predicted"/>
<protein>
    <submittedName>
        <fullName evidence="1">Uncharacterized protein</fullName>
    </submittedName>
</protein>
<keyword evidence="3" id="KW-1185">Reference proteome</keyword>
<reference evidence="1" key="1">
    <citation type="submission" date="2022-10" db="EMBL/GenBank/DDBJ databases">
        <authorList>
            <person name="Chen Y."/>
            <person name="Dougan E. K."/>
            <person name="Chan C."/>
            <person name="Rhodes N."/>
            <person name="Thang M."/>
        </authorList>
    </citation>
    <scope>NUCLEOTIDE SEQUENCE</scope>
</reference>
<dbReference type="EMBL" id="CAMXCT030005124">
    <property type="protein sequence ID" value="CAL4798806.1"/>
    <property type="molecule type" value="Genomic_DNA"/>
</dbReference>
<accession>A0A9P1DM87</accession>
<organism evidence="1">
    <name type="scientific">Cladocopium goreaui</name>
    <dbReference type="NCBI Taxonomy" id="2562237"/>
    <lineage>
        <taxon>Eukaryota</taxon>
        <taxon>Sar</taxon>
        <taxon>Alveolata</taxon>
        <taxon>Dinophyceae</taxon>
        <taxon>Suessiales</taxon>
        <taxon>Symbiodiniaceae</taxon>
        <taxon>Cladocopium</taxon>
    </lineage>
</organism>
<dbReference type="EMBL" id="CAMXCT020005124">
    <property type="protein sequence ID" value="CAL1164869.1"/>
    <property type="molecule type" value="Genomic_DNA"/>
</dbReference>
<dbReference type="Proteomes" id="UP001152797">
    <property type="component" value="Unassembled WGS sequence"/>
</dbReference>
<evidence type="ECO:0000313" key="2">
    <source>
        <dbReference type="EMBL" id="CAL4798806.1"/>
    </source>
</evidence>
<sequence length="254" mass="28947">MVKSCRTVALSCSQGIQEQVDQTVLSPNGVFQIPVLTHRFETIQTLAYTTSRTMVNSMVRSMAEEVKTQIQEAMQELPMQALFDRSDEVRIPMPAFQDLENDYCPLLFFLSPASAKHGHWLSVRPTDGLLIGKVEDAGEDETRQLIVEVLYPEAKKGSVQFTVKDAPPHWEHRTNKVIARVNELRVPNCPLWENFRAILEQPLNDLRRPKGNQFGKWLQSMETLLRMLRSLPSANLVKDSANTGDKKNTRWRTG</sequence>
<name>A0A9P1DM87_9DINO</name>
<reference evidence="2 3" key="2">
    <citation type="submission" date="2024-05" db="EMBL/GenBank/DDBJ databases">
        <authorList>
            <person name="Chen Y."/>
            <person name="Shah S."/>
            <person name="Dougan E. K."/>
            <person name="Thang M."/>
            <person name="Chan C."/>
        </authorList>
    </citation>
    <scope>NUCLEOTIDE SEQUENCE [LARGE SCALE GENOMIC DNA]</scope>
</reference>
<evidence type="ECO:0000313" key="1">
    <source>
        <dbReference type="EMBL" id="CAI4011494.1"/>
    </source>
</evidence>
<dbReference type="AlphaFoldDB" id="A0A9P1DM87"/>